<dbReference type="NCBIfam" id="NF047752">
    <property type="entry name" value="MntA_antitoxin"/>
    <property type="match status" value="1"/>
</dbReference>
<dbReference type="CDD" id="cd05403">
    <property type="entry name" value="NT_KNTase_like"/>
    <property type="match status" value="1"/>
</dbReference>
<keyword evidence="7" id="KW-0460">Magnesium</keyword>
<name>A0ABQ1VCU3_9BACT</name>
<keyword evidence="6" id="KW-0067">ATP-binding</keyword>
<dbReference type="EMBL" id="BMIU01000032">
    <property type="protein sequence ID" value="GGF49607.1"/>
    <property type="molecule type" value="Genomic_DNA"/>
</dbReference>
<evidence type="ECO:0000313" key="9">
    <source>
        <dbReference type="EMBL" id="GGF49607.1"/>
    </source>
</evidence>
<keyword evidence="2" id="KW-0808">Transferase</keyword>
<feature type="domain" description="Polymerase beta nucleotidyltransferase" evidence="8">
    <location>
        <begin position="23"/>
        <end position="112"/>
    </location>
</feature>
<dbReference type="InterPro" id="IPR052038">
    <property type="entry name" value="Type-VII_TA_antitoxin"/>
</dbReference>
<dbReference type="Pfam" id="PF18765">
    <property type="entry name" value="Polbeta"/>
    <property type="match status" value="1"/>
</dbReference>
<protein>
    <recommendedName>
        <fullName evidence="8">Polymerase beta nucleotidyltransferase domain-containing protein</fullName>
    </recommendedName>
</protein>
<dbReference type="PANTHER" id="PTHR33571:SF12">
    <property type="entry name" value="BSL3053 PROTEIN"/>
    <property type="match status" value="1"/>
</dbReference>
<accession>A0ABQ1VCU3</accession>
<evidence type="ECO:0000256" key="4">
    <source>
        <dbReference type="ARBA" id="ARBA00022723"/>
    </source>
</evidence>
<evidence type="ECO:0000313" key="10">
    <source>
        <dbReference type="Proteomes" id="UP000647339"/>
    </source>
</evidence>
<dbReference type="InterPro" id="IPR041633">
    <property type="entry name" value="Polbeta"/>
</dbReference>
<evidence type="ECO:0000256" key="2">
    <source>
        <dbReference type="ARBA" id="ARBA00022679"/>
    </source>
</evidence>
<reference evidence="10" key="1">
    <citation type="journal article" date="2019" name="Int. J. Syst. Evol. Microbiol.">
        <title>The Global Catalogue of Microorganisms (GCM) 10K type strain sequencing project: providing services to taxonomists for standard genome sequencing and annotation.</title>
        <authorList>
            <consortium name="The Broad Institute Genomics Platform"/>
            <consortium name="The Broad Institute Genome Sequencing Center for Infectious Disease"/>
            <person name="Wu L."/>
            <person name="Ma J."/>
        </authorList>
    </citation>
    <scope>NUCLEOTIDE SEQUENCE [LARGE SCALE GENOMIC DNA]</scope>
    <source>
        <strain evidence="10">CGMCC 1.15407</strain>
    </source>
</reference>
<evidence type="ECO:0000256" key="3">
    <source>
        <dbReference type="ARBA" id="ARBA00022695"/>
    </source>
</evidence>
<dbReference type="PANTHER" id="PTHR33571">
    <property type="entry name" value="SSL8005 PROTEIN"/>
    <property type="match status" value="1"/>
</dbReference>
<organism evidence="9 10">
    <name type="scientific">Echinicola rosea</name>
    <dbReference type="NCBI Taxonomy" id="1807691"/>
    <lineage>
        <taxon>Bacteria</taxon>
        <taxon>Pseudomonadati</taxon>
        <taxon>Bacteroidota</taxon>
        <taxon>Cytophagia</taxon>
        <taxon>Cytophagales</taxon>
        <taxon>Cyclobacteriaceae</taxon>
        <taxon>Echinicola</taxon>
    </lineage>
</organism>
<comment type="caution">
    <text evidence="9">The sequence shown here is derived from an EMBL/GenBank/DDBJ whole genome shotgun (WGS) entry which is preliminary data.</text>
</comment>
<comment type="cofactor">
    <cofactor evidence="1">
        <name>Mg(2+)</name>
        <dbReference type="ChEBI" id="CHEBI:18420"/>
    </cofactor>
</comment>
<dbReference type="Gene3D" id="3.30.460.10">
    <property type="entry name" value="Beta Polymerase, domain 2"/>
    <property type="match status" value="1"/>
</dbReference>
<keyword evidence="3" id="KW-0548">Nucleotidyltransferase</keyword>
<keyword evidence="4" id="KW-0479">Metal-binding</keyword>
<dbReference type="SUPFAM" id="SSF81301">
    <property type="entry name" value="Nucleotidyltransferase"/>
    <property type="match status" value="1"/>
</dbReference>
<keyword evidence="10" id="KW-1185">Reference proteome</keyword>
<keyword evidence="5" id="KW-0547">Nucleotide-binding</keyword>
<evidence type="ECO:0000256" key="6">
    <source>
        <dbReference type="ARBA" id="ARBA00022840"/>
    </source>
</evidence>
<dbReference type="Proteomes" id="UP000647339">
    <property type="component" value="Unassembled WGS sequence"/>
</dbReference>
<proteinExistence type="predicted"/>
<evidence type="ECO:0000259" key="8">
    <source>
        <dbReference type="Pfam" id="PF18765"/>
    </source>
</evidence>
<evidence type="ECO:0000256" key="1">
    <source>
        <dbReference type="ARBA" id="ARBA00001946"/>
    </source>
</evidence>
<evidence type="ECO:0000256" key="5">
    <source>
        <dbReference type="ARBA" id="ARBA00022741"/>
    </source>
</evidence>
<sequence length="114" mass="12891">MGIIRNSCIFGIMIELIQNKLDEIITACKQHHVEAISLFGSAAKNAMHEDSDIDLLVEFSDDIDVLEYADNYFSLLDQLQDILNRKVDLVSSKSLKNPVLKKEVYKSKVDLYAA</sequence>
<gene>
    <name evidence="9" type="ORF">GCM10011339_42750</name>
</gene>
<dbReference type="InterPro" id="IPR043519">
    <property type="entry name" value="NT_sf"/>
</dbReference>
<evidence type="ECO:0000256" key="7">
    <source>
        <dbReference type="ARBA" id="ARBA00022842"/>
    </source>
</evidence>